<evidence type="ECO:0000256" key="5">
    <source>
        <dbReference type="ARBA" id="ARBA00022944"/>
    </source>
</evidence>
<dbReference type="AlphaFoldDB" id="A0A0M8MDV3"/>
<dbReference type="InterPro" id="IPR051612">
    <property type="entry name" value="Teichoic_Acid_Biosynth"/>
</dbReference>
<dbReference type="Pfam" id="PF04464">
    <property type="entry name" value="Glyphos_transf"/>
    <property type="match status" value="1"/>
</dbReference>
<keyword evidence="4 7" id="KW-0808">Transferase</keyword>
<dbReference type="GO" id="GO:0005886">
    <property type="term" value="C:plasma membrane"/>
    <property type="evidence" value="ECO:0007669"/>
    <property type="project" value="UniProtKB-SubCell"/>
</dbReference>
<evidence type="ECO:0000256" key="1">
    <source>
        <dbReference type="ARBA" id="ARBA00004202"/>
    </source>
</evidence>
<comment type="caution">
    <text evidence="7">The sequence shown here is derived from an EMBL/GenBank/DDBJ whole genome shotgun (WGS) entry which is preliminary data.</text>
</comment>
<dbReference type="InterPro" id="IPR043149">
    <property type="entry name" value="TagF_N"/>
</dbReference>
<organism evidence="7 8">
    <name type="scientific">Microbacterium aurantiacum</name>
    <dbReference type="NCBI Taxonomy" id="162393"/>
    <lineage>
        <taxon>Bacteria</taxon>
        <taxon>Bacillati</taxon>
        <taxon>Actinomycetota</taxon>
        <taxon>Actinomycetes</taxon>
        <taxon>Micrococcales</taxon>
        <taxon>Microbacteriaceae</taxon>
        <taxon>Microbacterium</taxon>
    </lineage>
</organism>
<dbReference type="PANTHER" id="PTHR37316:SF3">
    <property type="entry name" value="TEICHOIC ACID GLYCEROL-PHOSPHATE TRANSFERASE"/>
    <property type="match status" value="1"/>
</dbReference>
<dbReference type="Gene3D" id="3.40.50.12580">
    <property type="match status" value="1"/>
</dbReference>
<dbReference type="KEGG" id="mcw:A8L33_11900"/>
<evidence type="ECO:0000256" key="4">
    <source>
        <dbReference type="ARBA" id="ARBA00022679"/>
    </source>
</evidence>
<evidence type="ECO:0000313" key="7">
    <source>
        <dbReference type="EMBL" id="KOS10416.1"/>
    </source>
</evidence>
<accession>A0A0M8MDV3</accession>
<evidence type="ECO:0000313" key="8">
    <source>
        <dbReference type="Proteomes" id="UP000037737"/>
    </source>
</evidence>
<dbReference type="Gene3D" id="3.40.50.11820">
    <property type="match status" value="1"/>
</dbReference>
<dbReference type="Proteomes" id="UP000037737">
    <property type="component" value="Unassembled WGS sequence"/>
</dbReference>
<proteinExistence type="inferred from homology"/>
<name>A0A0M8MDV3_9MICO</name>
<reference evidence="7" key="1">
    <citation type="submission" date="2015-04" db="EMBL/GenBank/DDBJ databases">
        <title>Complete genome sequence of Microbacterium chocolatum SIT 101, a bacterium enantioselectively hydrolyzing mesomeric diesters.</title>
        <authorList>
            <person name="Li X."/>
            <person name="Xu Y."/>
        </authorList>
    </citation>
    <scope>NUCLEOTIDE SEQUENCE [LARGE SCALE GENOMIC DNA]</scope>
    <source>
        <strain evidence="7">SIT 101</strain>
    </source>
</reference>
<evidence type="ECO:0000256" key="2">
    <source>
        <dbReference type="ARBA" id="ARBA00010488"/>
    </source>
</evidence>
<keyword evidence="8" id="KW-1185">Reference proteome</keyword>
<dbReference type="GO" id="GO:0019350">
    <property type="term" value="P:teichoic acid biosynthetic process"/>
    <property type="evidence" value="ECO:0007669"/>
    <property type="project" value="UniProtKB-KW"/>
</dbReference>
<dbReference type="GO" id="GO:0047355">
    <property type="term" value="F:CDP-glycerol glycerophosphotransferase activity"/>
    <property type="evidence" value="ECO:0007669"/>
    <property type="project" value="InterPro"/>
</dbReference>
<dbReference type="InterPro" id="IPR043148">
    <property type="entry name" value="TagF_C"/>
</dbReference>
<dbReference type="EMBL" id="LAVO01000011">
    <property type="protein sequence ID" value="KOS10416.1"/>
    <property type="molecule type" value="Genomic_DNA"/>
</dbReference>
<dbReference type="PANTHER" id="PTHR37316">
    <property type="entry name" value="TEICHOIC ACID GLYCEROL-PHOSPHATE PRIMASE"/>
    <property type="match status" value="1"/>
</dbReference>
<protein>
    <submittedName>
        <fullName evidence="7">Glycosyl/glycerophosphate transferase</fullName>
    </submittedName>
</protein>
<keyword evidence="5" id="KW-0777">Teichoic acid biosynthesis</keyword>
<comment type="similarity">
    <text evidence="2">Belongs to the CDP-glycerol glycerophosphotransferase family.</text>
</comment>
<keyword evidence="3" id="KW-1003">Cell membrane</keyword>
<dbReference type="PATRIC" id="fig|84292.3.peg.2309"/>
<dbReference type="OrthoDB" id="8549922at2"/>
<dbReference type="SUPFAM" id="SSF53756">
    <property type="entry name" value="UDP-Glycosyltransferase/glycogen phosphorylase"/>
    <property type="match status" value="1"/>
</dbReference>
<gene>
    <name evidence="7" type="ORF">XI38_11350</name>
</gene>
<sequence>MAAFSFGSGNARKIVALPLYAAGRLLTALVPRRHDLWVFGCATGVAEGALVLWQQVAPRHPALWLVDDDTQARDAARLGVRAVRKSSVAGLWATARAGVVVITHGFGDVHRYAVSGAFVVQLWHGIPLKRIGLDSPETLRPPRWLDHGASRRLSRRLLALMYRAAASRIDVMPAASGLVRGRLVSAFGVRDHVVVETGEPRVDVLSTGDTQTRRATAREAVLRAAGTEGSPSSVVLYAPTWRDGAPDPAVPGPADWQAILDVLERRDAVLLVRSHPLGSGEYAPPAPTTRVRAVPSAVVPDITPLLPGIDALITDYSSLVYDAALVPLPVVFLAPDVEEYAERRGFYGRYEDVAGSDIARSWHQVLPVLDAVLDPATGESERRVARSRRLSDRVHRHRDGRNAERVYRAVMARRGRATEGDR</sequence>
<comment type="subcellular location">
    <subcellularLocation>
        <location evidence="1">Cell membrane</location>
        <topology evidence="1">Peripheral membrane protein</topology>
    </subcellularLocation>
</comment>
<dbReference type="InterPro" id="IPR007554">
    <property type="entry name" value="Glycerophosphate_synth"/>
</dbReference>
<keyword evidence="6" id="KW-0472">Membrane</keyword>
<evidence type="ECO:0000256" key="3">
    <source>
        <dbReference type="ARBA" id="ARBA00022475"/>
    </source>
</evidence>
<evidence type="ECO:0000256" key="6">
    <source>
        <dbReference type="ARBA" id="ARBA00023136"/>
    </source>
</evidence>